<evidence type="ECO:0000313" key="6">
    <source>
        <dbReference type="EMBL" id="KAK7109336.1"/>
    </source>
</evidence>
<accession>A0AAN9GII4</accession>
<feature type="compositionally biased region" description="Polar residues" evidence="5">
    <location>
        <begin position="316"/>
        <end position="342"/>
    </location>
</feature>
<evidence type="ECO:0000313" key="7">
    <source>
        <dbReference type="Proteomes" id="UP001374579"/>
    </source>
</evidence>
<feature type="region of interest" description="Disordered" evidence="5">
    <location>
        <begin position="59"/>
        <end position="95"/>
    </location>
</feature>
<feature type="region of interest" description="Disordered" evidence="5">
    <location>
        <begin position="518"/>
        <end position="558"/>
    </location>
</feature>
<organism evidence="6 7">
    <name type="scientific">Littorina saxatilis</name>
    <dbReference type="NCBI Taxonomy" id="31220"/>
    <lineage>
        <taxon>Eukaryota</taxon>
        <taxon>Metazoa</taxon>
        <taxon>Spiralia</taxon>
        <taxon>Lophotrochozoa</taxon>
        <taxon>Mollusca</taxon>
        <taxon>Gastropoda</taxon>
        <taxon>Caenogastropoda</taxon>
        <taxon>Littorinimorpha</taxon>
        <taxon>Littorinoidea</taxon>
        <taxon>Littorinidae</taxon>
        <taxon>Littorina</taxon>
    </lineage>
</organism>
<gene>
    <name evidence="6" type="ORF">V1264_013392</name>
</gene>
<dbReference type="EMBL" id="JBAMIC010000003">
    <property type="protein sequence ID" value="KAK7109336.1"/>
    <property type="molecule type" value="Genomic_DNA"/>
</dbReference>
<feature type="compositionally biased region" description="Polar residues" evidence="5">
    <location>
        <begin position="118"/>
        <end position="127"/>
    </location>
</feature>
<dbReference type="GO" id="GO:0005737">
    <property type="term" value="C:cytoplasm"/>
    <property type="evidence" value="ECO:0007669"/>
    <property type="project" value="UniProtKB-SubCell"/>
</dbReference>
<keyword evidence="7" id="KW-1185">Reference proteome</keyword>
<feature type="coiled-coil region" evidence="4">
    <location>
        <begin position="565"/>
        <end position="613"/>
    </location>
</feature>
<feature type="compositionally biased region" description="Polar residues" evidence="5">
    <location>
        <begin position="350"/>
        <end position="375"/>
    </location>
</feature>
<dbReference type="Pfam" id="PF06818">
    <property type="entry name" value="Fez1"/>
    <property type="match status" value="1"/>
</dbReference>
<evidence type="ECO:0000256" key="3">
    <source>
        <dbReference type="ARBA" id="ARBA00023054"/>
    </source>
</evidence>
<keyword evidence="2" id="KW-0963">Cytoplasm</keyword>
<keyword evidence="3 4" id="KW-0175">Coiled coil</keyword>
<dbReference type="Proteomes" id="UP001374579">
    <property type="component" value="Unassembled WGS sequence"/>
</dbReference>
<evidence type="ECO:0000256" key="2">
    <source>
        <dbReference type="ARBA" id="ARBA00022490"/>
    </source>
</evidence>
<reference evidence="6 7" key="1">
    <citation type="submission" date="2024-02" db="EMBL/GenBank/DDBJ databases">
        <title>Chromosome-scale genome assembly of the rough periwinkle Littorina saxatilis.</title>
        <authorList>
            <person name="De Jode A."/>
            <person name="Faria R."/>
            <person name="Formenti G."/>
            <person name="Sims Y."/>
            <person name="Smith T.P."/>
            <person name="Tracey A."/>
            <person name="Wood J.M.D."/>
            <person name="Zagrodzka Z.B."/>
            <person name="Johannesson K."/>
            <person name="Butlin R.K."/>
            <person name="Leder E.H."/>
        </authorList>
    </citation>
    <scope>NUCLEOTIDE SEQUENCE [LARGE SCALE GENOMIC DNA]</scope>
    <source>
        <strain evidence="6">Snail1</strain>
        <tissue evidence="6">Muscle</tissue>
    </source>
</reference>
<feature type="compositionally biased region" description="Polar residues" evidence="5">
    <location>
        <begin position="548"/>
        <end position="558"/>
    </location>
</feature>
<dbReference type="AlphaFoldDB" id="A0AAN9GII4"/>
<feature type="compositionally biased region" description="Basic residues" evidence="5">
    <location>
        <begin position="195"/>
        <end position="207"/>
    </location>
</feature>
<name>A0AAN9GII4_9CAEN</name>
<dbReference type="PANTHER" id="PTHR19354:SF2">
    <property type="entry name" value="LEUCINE-RICH REPEAT-CONTAINING PROTEIN DDB_G0290503"/>
    <property type="match status" value="1"/>
</dbReference>
<dbReference type="InterPro" id="IPR045329">
    <property type="entry name" value="LZTS"/>
</dbReference>
<sequence length="740" mass="82385">MSRHRVCDEELDSQVPLLIDHERHGSTHEDTNSPAISIVSAQSHELKYIFEPCAAQAEREADSHSDYSHINIRPKPRPNVDGACPGRPPAYGRYEGNSAARLPYTFQPGFVPTAVQRFRSQPQSQAASLEDVSGYDPARRRSWSPPLMRQNIQGYQAGHKAARGCYSSNTVDWENPPLHAVGAYNPPSYQCHPQTHFKGHPQGHHPQNHYSQGHGHLQNHPQGYPPNIYQLQGHPPPYQQHHPQGHSQGQPLGHPPGQIQGPSNPADGEPLPPRLAPVSGVLSEKLSRNLIRPIACKPAYARPRVSLCQQCGEENGSCSCQKSPVSRTQPQRPGSESFQLHSPRSPGMRSINTSILSVHSAGESSNRSVGYNNEASYAEGDSPPGVNVDQSPTRKPSAAGSEVLAQTPSPSDSGVCELEAMLKEREAEILTLREVMDRNERAIFQVYEEKKARWLQEMREIKEEYERKLKSQQQKANKLEQALSVQVRRLHIEKQQMEGKYSNLQAEKDAAVRFGQSQADASYSSEPESVSSSLLSLTPKKASASSTQSSPGDFSTQQPALQDEVAMKNTEILALRSQLQALQAQLEEKTQQLSATEEEVSAKTEELNSIREQLDELSGVDRASICEECTQTSPSNLAGGENGLVRPREISDEEYTLSLERQIDTLREQLQAMEATVETERLQWLEEKNKVIRYQKQLQLNYVQMQRKNTALEAEVEQLTMELESRDLKLVALNGEESVC</sequence>
<feature type="region of interest" description="Disordered" evidence="5">
    <location>
        <begin position="118"/>
        <end position="148"/>
    </location>
</feature>
<evidence type="ECO:0000256" key="1">
    <source>
        <dbReference type="ARBA" id="ARBA00004496"/>
    </source>
</evidence>
<feature type="region of interest" description="Disordered" evidence="5">
    <location>
        <begin position="189"/>
        <end position="277"/>
    </location>
</feature>
<feature type="coiled-coil region" evidence="4">
    <location>
        <begin position="444"/>
        <end position="507"/>
    </location>
</feature>
<feature type="region of interest" description="Disordered" evidence="5">
    <location>
        <begin position="314"/>
        <end position="414"/>
    </location>
</feature>
<comment type="caution">
    <text evidence="6">The sequence shown here is derived from an EMBL/GenBank/DDBJ whole genome shotgun (WGS) entry which is preliminary data.</text>
</comment>
<protein>
    <submittedName>
        <fullName evidence="6">Uncharacterized protein</fullName>
    </submittedName>
</protein>
<feature type="compositionally biased region" description="Low complexity" evidence="5">
    <location>
        <begin position="522"/>
        <end position="547"/>
    </location>
</feature>
<evidence type="ECO:0000256" key="5">
    <source>
        <dbReference type="SAM" id="MobiDB-lite"/>
    </source>
</evidence>
<evidence type="ECO:0000256" key="4">
    <source>
        <dbReference type="SAM" id="Coils"/>
    </source>
</evidence>
<comment type="subcellular location">
    <subcellularLocation>
        <location evidence="1">Cytoplasm</location>
    </subcellularLocation>
</comment>
<feature type="coiled-coil region" evidence="4">
    <location>
        <begin position="656"/>
        <end position="729"/>
    </location>
</feature>
<dbReference type="PANTHER" id="PTHR19354">
    <property type="entry name" value="ZIPPER PUTATIVE TUMOR SUPPRESSOR 2 HOMOLOG-LIKE PROTEIN-RELATED"/>
    <property type="match status" value="1"/>
</dbReference>
<feature type="compositionally biased region" description="Low complexity" evidence="5">
    <location>
        <begin position="239"/>
        <end position="262"/>
    </location>
</feature>
<proteinExistence type="predicted"/>